<evidence type="ECO:0000256" key="2">
    <source>
        <dbReference type="ARBA" id="ARBA00022801"/>
    </source>
</evidence>
<evidence type="ECO:0000313" key="4">
    <source>
        <dbReference type="EMBL" id="AQQ69665.1"/>
    </source>
</evidence>
<proteinExistence type="inferred from homology"/>
<dbReference type="STRING" id="260552.Mag101_17575"/>
<dbReference type="AlphaFoldDB" id="A0A1Q2MAB2"/>
<gene>
    <name evidence="4" type="ORF">Mag101_17575</name>
</gene>
<evidence type="ECO:0000313" key="5">
    <source>
        <dbReference type="Proteomes" id="UP000188219"/>
    </source>
</evidence>
<comment type="similarity">
    <text evidence="1">Belongs to the esterase D family.</text>
</comment>
<accession>A0A1Q2MAB2</accession>
<keyword evidence="2" id="KW-0378">Hydrolase</keyword>
<dbReference type="Pfam" id="PF00756">
    <property type="entry name" value="Esterase"/>
    <property type="match status" value="1"/>
</dbReference>
<reference evidence="4" key="1">
    <citation type="submission" date="2017-02" db="EMBL/GenBank/DDBJ databases">
        <title>Genome of Microbulbifer agarilyticus GP101.</title>
        <authorList>
            <person name="Jung J."/>
            <person name="Bae S.S."/>
            <person name="Baek K."/>
        </authorList>
    </citation>
    <scope>NUCLEOTIDE SEQUENCE [LARGE SCALE GENOMIC DNA]</scope>
    <source>
        <strain evidence="4">GP101</strain>
    </source>
</reference>
<dbReference type="PANTHER" id="PTHR40841">
    <property type="entry name" value="SIDEROPHORE TRIACETYLFUSARININE C ESTERASE"/>
    <property type="match status" value="1"/>
</dbReference>
<dbReference type="EMBL" id="CP019650">
    <property type="protein sequence ID" value="AQQ69665.1"/>
    <property type="molecule type" value="Genomic_DNA"/>
</dbReference>
<name>A0A1Q2MAB2_9GAMM</name>
<dbReference type="SUPFAM" id="SSF53474">
    <property type="entry name" value="alpha/beta-Hydrolases"/>
    <property type="match status" value="1"/>
</dbReference>
<dbReference type="PANTHER" id="PTHR40841:SF2">
    <property type="entry name" value="SIDEROPHORE-DEGRADING ESTERASE (EUROFUNG)"/>
    <property type="match status" value="1"/>
</dbReference>
<evidence type="ECO:0000256" key="1">
    <source>
        <dbReference type="ARBA" id="ARBA00005622"/>
    </source>
</evidence>
<dbReference type="InterPro" id="IPR052558">
    <property type="entry name" value="Siderophore_Hydrolase_D"/>
</dbReference>
<protein>
    <recommendedName>
        <fullName evidence="6">Esterase</fullName>
    </recommendedName>
</protein>
<dbReference type="InterPro" id="IPR029058">
    <property type="entry name" value="AB_hydrolase_fold"/>
</dbReference>
<evidence type="ECO:0008006" key="6">
    <source>
        <dbReference type="Google" id="ProtNLM"/>
    </source>
</evidence>
<sequence>MTSFAFAQAESSPASAIKPYTIKGSQVVDIHSQANGKDYELFIKLPRSFHHTEQQYPLVLVNDADYAFPLISSITRQLGDHGKKIEEVVLVGVSYSKGDNGGLSRTRDYTPTPSPYEKGGHSDAARRASGQSAKYIRFLADEVLPYLSEHYRIHPHKKIFVGHSFGGLLGASILFDQPEAFDYYILGSPSLWYDNKVIFEVESRYAKQHKTLDAQVMMVIGEYENGKPHSHFTMVDDMLAFEQKLESRDYAGLAVTTKVVPEEYHVSVFPTLITDGLLWAIPRSTPQ</sequence>
<dbReference type="Proteomes" id="UP000188219">
    <property type="component" value="Chromosome"/>
</dbReference>
<dbReference type="GO" id="GO:0016788">
    <property type="term" value="F:hydrolase activity, acting on ester bonds"/>
    <property type="evidence" value="ECO:0007669"/>
    <property type="project" value="TreeGrafter"/>
</dbReference>
<dbReference type="KEGG" id="maga:Mag101_17575"/>
<keyword evidence="5" id="KW-1185">Reference proteome</keyword>
<dbReference type="Gene3D" id="3.40.50.1820">
    <property type="entry name" value="alpha/beta hydrolase"/>
    <property type="match status" value="1"/>
</dbReference>
<evidence type="ECO:0000256" key="3">
    <source>
        <dbReference type="SAM" id="MobiDB-lite"/>
    </source>
</evidence>
<feature type="region of interest" description="Disordered" evidence="3">
    <location>
        <begin position="102"/>
        <end position="127"/>
    </location>
</feature>
<organism evidence="4 5">
    <name type="scientific">Microbulbifer agarilyticus</name>
    <dbReference type="NCBI Taxonomy" id="260552"/>
    <lineage>
        <taxon>Bacteria</taxon>
        <taxon>Pseudomonadati</taxon>
        <taxon>Pseudomonadota</taxon>
        <taxon>Gammaproteobacteria</taxon>
        <taxon>Cellvibrionales</taxon>
        <taxon>Microbulbiferaceae</taxon>
        <taxon>Microbulbifer</taxon>
    </lineage>
</organism>
<dbReference type="InterPro" id="IPR000801">
    <property type="entry name" value="Esterase-like"/>
</dbReference>